<dbReference type="PROSITE" id="PS50088">
    <property type="entry name" value="ANK_REPEAT"/>
    <property type="match status" value="1"/>
</dbReference>
<dbReference type="InterPro" id="IPR036770">
    <property type="entry name" value="Ankyrin_rpt-contain_sf"/>
</dbReference>
<evidence type="ECO:0000256" key="2">
    <source>
        <dbReference type="ARBA" id="ARBA00023043"/>
    </source>
</evidence>
<evidence type="ECO:0000256" key="1">
    <source>
        <dbReference type="ARBA" id="ARBA00022737"/>
    </source>
</evidence>
<organism evidence="8 9">
    <name type="scientific">Ladona fulva</name>
    <name type="common">Scarce chaser dragonfly</name>
    <name type="synonym">Libellula fulva</name>
    <dbReference type="NCBI Taxonomy" id="123851"/>
    <lineage>
        <taxon>Eukaryota</taxon>
        <taxon>Metazoa</taxon>
        <taxon>Ecdysozoa</taxon>
        <taxon>Arthropoda</taxon>
        <taxon>Hexapoda</taxon>
        <taxon>Insecta</taxon>
        <taxon>Pterygota</taxon>
        <taxon>Palaeoptera</taxon>
        <taxon>Odonata</taxon>
        <taxon>Epiprocta</taxon>
        <taxon>Anisoptera</taxon>
        <taxon>Libelluloidea</taxon>
        <taxon>Libellulidae</taxon>
        <taxon>Ladona</taxon>
    </lineage>
</organism>
<dbReference type="PANTHER" id="PTHR46680">
    <property type="entry name" value="NF-KAPPA-B INHIBITOR ALPHA"/>
    <property type="match status" value="1"/>
</dbReference>
<dbReference type="PANTHER" id="PTHR46680:SF1">
    <property type="entry name" value="NF-KAPPA-B INHIBITOR ALPHA"/>
    <property type="match status" value="1"/>
</dbReference>
<keyword evidence="9" id="KW-1185">Reference proteome</keyword>
<name>A0A8K0KIQ1_LADFU</name>
<protein>
    <recommendedName>
        <fullName evidence="4">NF-kappa-B inhibitor alpha</fullName>
    </recommendedName>
    <alternativeName>
        <fullName evidence="5">I-kappa-B-alpha</fullName>
    </alternativeName>
</protein>
<evidence type="ECO:0000313" key="8">
    <source>
        <dbReference type="EMBL" id="KAG8235028.1"/>
    </source>
</evidence>
<evidence type="ECO:0000256" key="4">
    <source>
        <dbReference type="ARBA" id="ARBA00041123"/>
    </source>
</evidence>
<dbReference type="InterPro" id="IPR051070">
    <property type="entry name" value="NF-kappa-B_inhibitor"/>
</dbReference>
<dbReference type="Pfam" id="PF12796">
    <property type="entry name" value="Ank_2"/>
    <property type="match status" value="1"/>
</dbReference>
<evidence type="ECO:0000313" key="9">
    <source>
        <dbReference type="Proteomes" id="UP000792457"/>
    </source>
</evidence>
<comment type="similarity">
    <text evidence="3">Belongs to the NF-kappa-B inhibitor family.</text>
</comment>
<dbReference type="GO" id="GO:0051059">
    <property type="term" value="F:NF-kappaB binding"/>
    <property type="evidence" value="ECO:0007669"/>
    <property type="project" value="TreeGrafter"/>
</dbReference>
<reference evidence="8" key="1">
    <citation type="submission" date="2013-04" db="EMBL/GenBank/DDBJ databases">
        <authorList>
            <person name="Qu J."/>
            <person name="Murali S.C."/>
            <person name="Bandaranaike D."/>
            <person name="Bellair M."/>
            <person name="Blankenburg K."/>
            <person name="Chao H."/>
            <person name="Dinh H."/>
            <person name="Doddapaneni H."/>
            <person name="Downs B."/>
            <person name="Dugan-Rocha S."/>
            <person name="Elkadiri S."/>
            <person name="Gnanaolivu R.D."/>
            <person name="Hernandez B."/>
            <person name="Javaid M."/>
            <person name="Jayaseelan J.C."/>
            <person name="Lee S."/>
            <person name="Li M."/>
            <person name="Ming W."/>
            <person name="Munidasa M."/>
            <person name="Muniz J."/>
            <person name="Nguyen L."/>
            <person name="Ongeri F."/>
            <person name="Osuji N."/>
            <person name="Pu L.-L."/>
            <person name="Puazo M."/>
            <person name="Qu C."/>
            <person name="Quiroz J."/>
            <person name="Raj R."/>
            <person name="Weissenberger G."/>
            <person name="Xin Y."/>
            <person name="Zou X."/>
            <person name="Han Y."/>
            <person name="Richards S."/>
            <person name="Worley K."/>
            <person name="Muzny D."/>
            <person name="Gibbs R."/>
        </authorList>
    </citation>
    <scope>NUCLEOTIDE SEQUENCE</scope>
    <source>
        <strain evidence="8">Sampled in the wild</strain>
    </source>
</reference>
<feature type="repeat" description="ANK" evidence="7">
    <location>
        <begin position="45"/>
        <end position="77"/>
    </location>
</feature>
<dbReference type="AlphaFoldDB" id="A0A8K0KIQ1"/>
<sequence length="119" mass="12480">MPGSASDRDRTLKTALHYCAENSSAACASALLSVCPSLLDAVDEEGYTGVHLAVISGNRALLRLLIEKGANVTRMDREGHSAVHWATVHVIAEGAVVGAILEACAGNREDDSHVTLKVT</sequence>
<evidence type="ECO:0000256" key="5">
    <source>
        <dbReference type="ARBA" id="ARBA00041987"/>
    </source>
</evidence>
<dbReference type="Gene3D" id="1.25.40.20">
    <property type="entry name" value="Ankyrin repeat-containing domain"/>
    <property type="match status" value="1"/>
</dbReference>
<dbReference type="EMBL" id="KZ308866">
    <property type="protein sequence ID" value="KAG8235028.1"/>
    <property type="molecule type" value="Genomic_DNA"/>
</dbReference>
<reference evidence="8" key="2">
    <citation type="submission" date="2017-10" db="EMBL/GenBank/DDBJ databases">
        <title>Ladona fulva Genome sequencing and assembly.</title>
        <authorList>
            <person name="Murali S."/>
            <person name="Richards S."/>
            <person name="Bandaranaike D."/>
            <person name="Bellair M."/>
            <person name="Blankenburg K."/>
            <person name="Chao H."/>
            <person name="Dinh H."/>
            <person name="Doddapaneni H."/>
            <person name="Dugan-Rocha S."/>
            <person name="Elkadiri S."/>
            <person name="Gnanaolivu R."/>
            <person name="Hernandez B."/>
            <person name="Skinner E."/>
            <person name="Javaid M."/>
            <person name="Lee S."/>
            <person name="Li M."/>
            <person name="Ming W."/>
            <person name="Munidasa M."/>
            <person name="Muniz J."/>
            <person name="Nguyen L."/>
            <person name="Hughes D."/>
            <person name="Osuji N."/>
            <person name="Pu L.-L."/>
            <person name="Puazo M."/>
            <person name="Qu C."/>
            <person name="Quiroz J."/>
            <person name="Raj R."/>
            <person name="Weissenberger G."/>
            <person name="Xin Y."/>
            <person name="Zou X."/>
            <person name="Han Y."/>
            <person name="Worley K."/>
            <person name="Muzny D."/>
            <person name="Gibbs R."/>
        </authorList>
    </citation>
    <scope>NUCLEOTIDE SEQUENCE</scope>
    <source>
        <strain evidence="8">Sampled in the wild</strain>
    </source>
</reference>
<comment type="caution">
    <text evidence="8">The sequence shown here is derived from an EMBL/GenBank/DDBJ whole genome shotgun (WGS) entry which is preliminary data.</text>
</comment>
<evidence type="ECO:0000256" key="6">
    <source>
        <dbReference type="ARBA" id="ARBA00045368"/>
    </source>
</evidence>
<dbReference type="InterPro" id="IPR002110">
    <property type="entry name" value="Ankyrin_rpt"/>
</dbReference>
<dbReference type="SMART" id="SM00248">
    <property type="entry name" value="ANK"/>
    <property type="match status" value="3"/>
</dbReference>
<dbReference type="OrthoDB" id="20727at2759"/>
<evidence type="ECO:0000256" key="3">
    <source>
        <dbReference type="ARBA" id="ARBA00038439"/>
    </source>
</evidence>
<accession>A0A8K0KIQ1</accession>
<keyword evidence="1" id="KW-0677">Repeat</keyword>
<keyword evidence="2 7" id="KW-0040">ANK repeat</keyword>
<dbReference type="GO" id="GO:0005829">
    <property type="term" value="C:cytosol"/>
    <property type="evidence" value="ECO:0007669"/>
    <property type="project" value="TreeGrafter"/>
</dbReference>
<dbReference type="GO" id="GO:0071356">
    <property type="term" value="P:cellular response to tumor necrosis factor"/>
    <property type="evidence" value="ECO:0007669"/>
    <property type="project" value="TreeGrafter"/>
</dbReference>
<dbReference type="GO" id="GO:0034142">
    <property type="term" value="P:toll-like receptor 4 signaling pathway"/>
    <property type="evidence" value="ECO:0007669"/>
    <property type="project" value="TreeGrafter"/>
</dbReference>
<proteinExistence type="inferred from homology"/>
<gene>
    <name evidence="8" type="ORF">J437_LFUL015079</name>
</gene>
<comment type="function">
    <text evidence="6">Inhibits the activity of dimeric NF-kappa-B/REL complexes by trapping REL (RELA/p65 and NFKB1/p50) dimers in the cytoplasm by masking their nuclear localization signals. On cellular stimulation by immune and pro-inflammatory responses, becomes phosphorylated promoting ubiquitination and degradation, enabling the dimeric RELA to translocate to the nucleus and activate transcription.</text>
</comment>
<evidence type="ECO:0000256" key="7">
    <source>
        <dbReference type="PROSITE-ProRule" id="PRU00023"/>
    </source>
</evidence>
<dbReference type="PROSITE" id="PS50297">
    <property type="entry name" value="ANK_REP_REGION"/>
    <property type="match status" value="1"/>
</dbReference>
<dbReference type="Proteomes" id="UP000792457">
    <property type="component" value="Unassembled WGS sequence"/>
</dbReference>
<dbReference type="SUPFAM" id="SSF48403">
    <property type="entry name" value="Ankyrin repeat"/>
    <property type="match status" value="1"/>
</dbReference>